<dbReference type="HOGENOM" id="CLU_055322_4_1_5"/>
<dbReference type="EMBL" id="CP001751">
    <property type="protein sequence ID" value="ADE40485.1"/>
    <property type="molecule type" value="Genomic_DNA"/>
</dbReference>
<dbReference type="Proteomes" id="UP000007460">
    <property type="component" value="Chromosome"/>
</dbReference>
<dbReference type="GO" id="GO:0010181">
    <property type="term" value="F:FMN binding"/>
    <property type="evidence" value="ECO:0007669"/>
    <property type="project" value="TreeGrafter"/>
</dbReference>
<sequence length="191" mass="20453">MRNTPSILVFSGSTRQGSFTKQLAQVAASTVDLHGGKASFIDLADYEAPLYHQDNEANNGLPDAVIRFRALLHSHDGMMVATPEYNGFVPPLLVNMFSWVSRPYQDTAANALFHGLPVGLMATSPGGLGGVRVIPRLRDYMAELGAVAVPGFVTLPHAATAFDKSGRLQSEKAQSSLDALARRLISACQTI</sequence>
<protein>
    <recommendedName>
        <fullName evidence="1">NADPH-dependent FMN reductase-like domain-containing protein</fullName>
    </recommendedName>
</protein>
<dbReference type="KEGG" id="apb:SAR116_2242"/>
<dbReference type="SUPFAM" id="SSF52218">
    <property type="entry name" value="Flavoproteins"/>
    <property type="match status" value="1"/>
</dbReference>
<dbReference type="InterPro" id="IPR029039">
    <property type="entry name" value="Flavoprotein-like_sf"/>
</dbReference>
<proteinExistence type="predicted"/>
<evidence type="ECO:0000313" key="2">
    <source>
        <dbReference type="EMBL" id="ADE40485.1"/>
    </source>
</evidence>
<evidence type="ECO:0000259" key="1">
    <source>
        <dbReference type="Pfam" id="PF03358"/>
    </source>
</evidence>
<dbReference type="PANTHER" id="PTHR30543:SF21">
    <property type="entry name" value="NAD(P)H-DEPENDENT FMN REDUCTASE LOT6"/>
    <property type="match status" value="1"/>
</dbReference>
<dbReference type="InterPro" id="IPR050712">
    <property type="entry name" value="NAD(P)H-dep_reductase"/>
</dbReference>
<dbReference type="GO" id="GO:0005829">
    <property type="term" value="C:cytosol"/>
    <property type="evidence" value="ECO:0007669"/>
    <property type="project" value="TreeGrafter"/>
</dbReference>
<accession>D5BP51</accession>
<dbReference type="PANTHER" id="PTHR30543">
    <property type="entry name" value="CHROMATE REDUCTASE"/>
    <property type="match status" value="1"/>
</dbReference>
<dbReference type="GO" id="GO:0016491">
    <property type="term" value="F:oxidoreductase activity"/>
    <property type="evidence" value="ECO:0007669"/>
    <property type="project" value="InterPro"/>
</dbReference>
<reference evidence="2 3" key="1">
    <citation type="journal article" date="2010" name="J. Bacteriol.">
        <title>Complete genome sequence of "Candidatus Puniceispirillum marinum" IMCC1322, a representative of the SAR116 clade in the Alphaproteobacteria.</title>
        <authorList>
            <person name="Oh H.M."/>
            <person name="Kwon K.K."/>
            <person name="Kang I."/>
            <person name="Kang S.G."/>
            <person name="Lee J.H."/>
            <person name="Kim S.J."/>
            <person name="Cho J.C."/>
        </authorList>
    </citation>
    <scope>NUCLEOTIDE SEQUENCE [LARGE SCALE GENOMIC DNA]</scope>
    <source>
        <strain evidence="2 3">IMCC1322</strain>
    </source>
</reference>
<keyword evidence="3" id="KW-1185">Reference proteome</keyword>
<dbReference type="Pfam" id="PF03358">
    <property type="entry name" value="FMN_red"/>
    <property type="match status" value="1"/>
</dbReference>
<dbReference type="RefSeq" id="WP_013047112.1">
    <property type="nucleotide sequence ID" value="NC_014010.1"/>
</dbReference>
<dbReference type="STRING" id="488538.SAR116_2242"/>
<dbReference type="OrthoDB" id="9812295at2"/>
<dbReference type="eggNOG" id="COG0431">
    <property type="taxonomic scope" value="Bacteria"/>
</dbReference>
<organism evidence="2 3">
    <name type="scientific">Puniceispirillum marinum (strain IMCC1322)</name>
    <dbReference type="NCBI Taxonomy" id="488538"/>
    <lineage>
        <taxon>Bacteria</taxon>
        <taxon>Pseudomonadati</taxon>
        <taxon>Pseudomonadota</taxon>
        <taxon>Alphaproteobacteria</taxon>
        <taxon>Candidatus Puniceispirillales</taxon>
        <taxon>Candidatus Puniceispirillaceae</taxon>
        <taxon>Candidatus Puniceispirillum</taxon>
    </lineage>
</organism>
<dbReference type="Gene3D" id="3.40.50.360">
    <property type="match status" value="1"/>
</dbReference>
<dbReference type="InterPro" id="IPR005025">
    <property type="entry name" value="FMN_Rdtase-like_dom"/>
</dbReference>
<gene>
    <name evidence="2" type="ordered locus">SAR116_2242</name>
</gene>
<name>D5BP51_PUNMI</name>
<dbReference type="AlphaFoldDB" id="D5BP51"/>
<feature type="domain" description="NADPH-dependent FMN reductase-like" evidence="1">
    <location>
        <begin position="6"/>
        <end position="159"/>
    </location>
</feature>
<evidence type="ECO:0000313" key="3">
    <source>
        <dbReference type="Proteomes" id="UP000007460"/>
    </source>
</evidence>